<dbReference type="EMBL" id="LIAE01010403">
    <property type="protein sequence ID" value="PAV61651.1"/>
    <property type="molecule type" value="Genomic_DNA"/>
</dbReference>
<keyword evidence="2" id="KW-0813">Transport</keyword>
<dbReference type="Proteomes" id="UP000218231">
    <property type="component" value="Unassembled WGS sequence"/>
</dbReference>
<dbReference type="OrthoDB" id="5846215at2759"/>
<gene>
    <name evidence="9" type="ORF">WR25_00674</name>
</gene>
<feature type="transmembrane region" description="Helical" evidence="8">
    <location>
        <begin position="304"/>
        <end position="324"/>
    </location>
</feature>
<dbReference type="GO" id="GO:0015375">
    <property type="term" value="F:glycine:sodium symporter activity"/>
    <property type="evidence" value="ECO:0007669"/>
    <property type="project" value="TreeGrafter"/>
</dbReference>
<dbReference type="STRING" id="2018661.A0A2A2JJ69"/>
<feature type="transmembrane region" description="Helical" evidence="8">
    <location>
        <begin position="64"/>
        <end position="83"/>
    </location>
</feature>
<feature type="transmembrane region" description="Helical" evidence="8">
    <location>
        <begin position="538"/>
        <end position="560"/>
    </location>
</feature>
<feature type="transmembrane region" description="Helical" evidence="8">
    <location>
        <begin position="682"/>
        <end position="703"/>
    </location>
</feature>
<dbReference type="InterPro" id="IPR037272">
    <property type="entry name" value="SNS_sf"/>
</dbReference>
<evidence type="ECO:0000256" key="6">
    <source>
        <dbReference type="ARBA" id="ARBA00023136"/>
    </source>
</evidence>
<evidence type="ECO:0000256" key="5">
    <source>
        <dbReference type="ARBA" id="ARBA00022989"/>
    </source>
</evidence>
<feature type="transmembrane region" description="Helical" evidence="8">
    <location>
        <begin position="373"/>
        <end position="393"/>
    </location>
</feature>
<keyword evidence="3 8" id="KW-0812">Transmembrane</keyword>
<keyword evidence="6 8" id="KW-0472">Membrane</keyword>
<name>A0A2A2JJ69_9BILA</name>
<dbReference type="PANTHER" id="PTHR11616:SF240">
    <property type="entry name" value="BLOATED TUBULES, ISOFORM B-RELATED"/>
    <property type="match status" value="1"/>
</dbReference>
<feature type="transmembrane region" description="Helical" evidence="8">
    <location>
        <begin position="270"/>
        <end position="292"/>
    </location>
</feature>
<keyword evidence="7" id="KW-1015">Disulfide bond</keyword>
<feature type="transmembrane region" description="Helical" evidence="8">
    <location>
        <begin position="182"/>
        <end position="206"/>
    </location>
</feature>
<dbReference type="PROSITE" id="PS50267">
    <property type="entry name" value="NA_NEUROTRAN_SYMP_3"/>
    <property type="match status" value="1"/>
</dbReference>
<dbReference type="PANTHER" id="PTHR11616">
    <property type="entry name" value="SODIUM/CHLORIDE DEPENDENT TRANSPORTER"/>
    <property type="match status" value="1"/>
</dbReference>
<evidence type="ECO:0000256" key="3">
    <source>
        <dbReference type="ARBA" id="ARBA00022692"/>
    </source>
</evidence>
<feature type="transmembrane region" description="Helical" evidence="8">
    <location>
        <begin position="477"/>
        <end position="501"/>
    </location>
</feature>
<evidence type="ECO:0000313" key="10">
    <source>
        <dbReference type="Proteomes" id="UP000218231"/>
    </source>
</evidence>
<feature type="disulfide bond" evidence="7">
    <location>
        <begin position="114"/>
        <end position="123"/>
    </location>
</feature>
<reference evidence="9 10" key="1">
    <citation type="journal article" date="2017" name="Curr. Biol.">
        <title>Genome architecture and evolution of a unichromosomal asexual nematode.</title>
        <authorList>
            <person name="Fradin H."/>
            <person name="Zegar C."/>
            <person name="Gutwein M."/>
            <person name="Lucas J."/>
            <person name="Kovtun M."/>
            <person name="Corcoran D."/>
            <person name="Baugh L.R."/>
            <person name="Kiontke K."/>
            <person name="Gunsalus K."/>
            <person name="Fitch D.H."/>
            <person name="Piano F."/>
        </authorList>
    </citation>
    <scope>NUCLEOTIDE SEQUENCE [LARGE SCALE GENOMIC DNA]</scope>
    <source>
        <strain evidence="9">PF1309</strain>
    </source>
</reference>
<evidence type="ECO:0000256" key="4">
    <source>
        <dbReference type="ARBA" id="ARBA00022847"/>
    </source>
</evidence>
<dbReference type="InterPro" id="IPR000175">
    <property type="entry name" value="Na/ntran_symport"/>
</dbReference>
<dbReference type="EMBL" id="LIAE01010403">
    <property type="protein sequence ID" value="PAV61653.1"/>
    <property type="molecule type" value="Genomic_DNA"/>
</dbReference>
<evidence type="ECO:0000313" key="9">
    <source>
        <dbReference type="EMBL" id="PAV61651.1"/>
    </source>
</evidence>
<feature type="transmembrane region" description="Helical" evidence="8">
    <location>
        <begin position="218"/>
        <end position="238"/>
    </location>
</feature>
<evidence type="ECO:0000256" key="2">
    <source>
        <dbReference type="ARBA" id="ARBA00022448"/>
    </source>
</evidence>
<dbReference type="SUPFAM" id="SSF161070">
    <property type="entry name" value="SNF-like"/>
    <property type="match status" value="1"/>
</dbReference>
<feature type="transmembrane region" description="Helical" evidence="8">
    <location>
        <begin position="612"/>
        <end position="633"/>
    </location>
</feature>
<feature type="transmembrane region" description="Helical" evidence="8">
    <location>
        <begin position="405"/>
        <end position="423"/>
    </location>
</feature>
<evidence type="ECO:0000256" key="1">
    <source>
        <dbReference type="ARBA" id="ARBA00004141"/>
    </source>
</evidence>
<comment type="caution">
    <text evidence="9">The sequence shown here is derived from an EMBL/GenBank/DDBJ whole genome shotgun (WGS) entry which is preliminary data.</text>
</comment>
<feature type="transmembrane region" description="Helical" evidence="8">
    <location>
        <begin position="32"/>
        <end position="52"/>
    </location>
</feature>
<comment type="subcellular location">
    <subcellularLocation>
        <location evidence="1">Membrane</location>
        <topology evidence="1">Multi-pass membrane protein</topology>
    </subcellularLocation>
</comment>
<organism evidence="9 10">
    <name type="scientific">Diploscapter pachys</name>
    <dbReference type="NCBI Taxonomy" id="2018661"/>
    <lineage>
        <taxon>Eukaryota</taxon>
        <taxon>Metazoa</taxon>
        <taxon>Ecdysozoa</taxon>
        <taxon>Nematoda</taxon>
        <taxon>Chromadorea</taxon>
        <taxon>Rhabditida</taxon>
        <taxon>Rhabditina</taxon>
        <taxon>Rhabditomorpha</taxon>
        <taxon>Rhabditoidea</taxon>
        <taxon>Rhabditidae</taxon>
        <taxon>Diploscapter</taxon>
    </lineage>
</organism>
<dbReference type="AlphaFoldDB" id="A0A2A2JJ69"/>
<evidence type="ECO:0000256" key="7">
    <source>
        <dbReference type="PIRSR" id="PIRSR600175-2"/>
    </source>
</evidence>
<accession>A0A2A2JJ69</accession>
<proteinExistence type="predicted"/>
<feature type="transmembrane region" description="Helical" evidence="8">
    <location>
        <begin position="653"/>
        <end position="670"/>
    </location>
</feature>
<keyword evidence="5 8" id="KW-1133">Transmembrane helix</keyword>
<feature type="transmembrane region" description="Helical" evidence="8">
    <location>
        <begin position="715"/>
        <end position="737"/>
    </location>
</feature>
<protein>
    <submittedName>
        <fullName evidence="9">Uncharacterized protein</fullName>
    </submittedName>
</protein>
<keyword evidence="4" id="KW-0769">Symport</keyword>
<dbReference type="Pfam" id="PF00209">
    <property type="entry name" value="SNF"/>
    <property type="match status" value="1"/>
</dbReference>
<sequence>MTILPTEDELYGYGTAMLGVAPLATQVAASSIGWSILFPFIAIPACSLLLNIGHLSGVGPLLTYRRIAPIASGIGFALAWQIAQKLFTESLTAAQTLLYILFSLRTSLSWATECGHVYNSRYCQSFYEENVTGTGDYNHYPDNFWPAQEFNRYVIRQNRNFANISGVWEPNEWYLGPSKEEFYFAFPSLPLVFAHIIIWSSIYMLVTKYSDWVSYVIIRVFLLFPVGLYMIVLFGMMFSGFHFGKSIQAFVDEKKINEDPLDFWADVRGIFRTSLLLVDYSGVFTGILIFATTKLRAGSAPMQALYLVPMITIVPMLLTIIRAGCEGHIADKQPAYAIYSSTEETITFDLLPVCFASSHFGPLWSVLFFTAQLLYNCVGPMVIYLVFIYSTFVEQMPTVQTVPNLFYGLLCITFSIPSILLYMPYGTKIVALVRYTSQSCIVSILCYIVLYFVYGWQNIETDIHSTTNFGSSGKRNIFDYLTSPISPIYTILLFTLVPALLMSKFVAVFDLLLSGNDVVKHISAASQFIPGPDVFGLIIGYLIMFSPLLIVTGFASYTLFNLIVKHKLSLSDAFQPSSDWMAHSSVNTVRPRPYSLAYGFFNSFIRISYPTALFLLLVAEAFLGALLSCIFMLNGLSLIGFNGSTIASNYRSVMLLAFLILHTISIFEISRAQREGNHPERLSLYIGVATMEMATLNGYMWMYSSDHPFIDWDPIFLILFNTVLRGLFICTAIAIRANMIELNRPQRIRDANDIYDIDAHPEADMEDESPIIFDLARA</sequence>
<evidence type="ECO:0000256" key="8">
    <source>
        <dbReference type="SAM" id="Phobius"/>
    </source>
</evidence>
<dbReference type="GO" id="GO:0005886">
    <property type="term" value="C:plasma membrane"/>
    <property type="evidence" value="ECO:0007669"/>
    <property type="project" value="TreeGrafter"/>
</dbReference>
<keyword evidence="10" id="KW-1185">Reference proteome</keyword>
<feature type="transmembrane region" description="Helical" evidence="8">
    <location>
        <begin position="435"/>
        <end position="456"/>
    </location>
</feature>